<dbReference type="InterPro" id="IPR010530">
    <property type="entry name" value="B12D"/>
</dbReference>
<keyword evidence="6" id="KW-0249">Electron transport</keyword>
<keyword evidence="8" id="KW-0496">Mitochondrion</keyword>
<comment type="similarity">
    <text evidence="10">Belongs to the complex IV NDUFA4 subunit family.</text>
</comment>
<evidence type="ECO:0000313" key="13">
    <source>
        <dbReference type="Ensembl" id="ENSPEMP00000031091.1"/>
    </source>
</evidence>
<protein>
    <recommendedName>
        <fullName evidence="11">Cytochrome c oxidase subunit NDUFA4</fullName>
    </recommendedName>
</protein>
<dbReference type="Proteomes" id="UP000694547">
    <property type="component" value="Chromosome X"/>
</dbReference>
<evidence type="ECO:0000313" key="14">
    <source>
        <dbReference type="Proteomes" id="UP000694547"/>
    </source>
</evidence>
<dbReference type="Pfam" id="PF06522">
    <property type="entry name" value="B12D"/>
    <property type="match status" value="1"/>
</dbReference>
<dbReference type="PANTHER" id="PTHR14256">
    <property type="entry name" value="NADH-UBIQUINONE OXIDOREDUCTASE MLRQ SUBUNIT"/>
    <property type="match status" value="1"/>
</dbReference>
<dbReference type="Ensembl" id="ENSPEMT00000036564.1">
    <property type="protein sequence ID" value="ENSPEMP00000031091.1"/>
    <property type="gene ID" value="ENSPEMG00000029786.1"/>
</dbReference>
<keyword evidence="9 12" id="KW-0472">Membrane</keyword>
<name>A0A8C8W227_PERMB</name>
<keyword evidence="4 12" id="KW-0812">Transmembrane</keyword>
<keyword evidence="5" id="KW-0999">Mitochondrion inner membrane</keyword>
<keyword evidence="2" id="KW-0813">Transport</keyword>
<evidence type="ECO:0000256" key="3">
    <source>
        <dbReference type="ARBA" id="ARBA00022660"/>
    </source>
</evidence>
<proteinExistence type="inferred from homology"/>
<evidence type="ECO:0000256" key="8">
    <source>
        <dbReference type="ARBA" id="ARBA00023128"/>
    </source>
</evidence>
<keyword evidence="7 12" id="KW-1133">Transmembrane helix</keyword>
<dbReference type="PANTHER" id="PTHR14256:SF4">
    <property type="entry name" value="CYTOCHROME C OXIDASE SUBUNIT NDUFA4"/>
    <property type="match status" value="1"/>
</dbReference>
<feature type="transmembrane region" description="Helical" evidence="12">
    <location>
        <begin position="18"/>
        <end position="38"/>
    </location>
</feature>
<evidence type="ECO:0000256" key="1">
    <source>
        <dbReference type="ARBA" id="ARBA00004434"/>
    </source>
</evidence>
<evidence type="ECO:0000256" key="4">
    <source>
        <dbReference type="ARBA" id="ARBA00022692"/>
    </source>
</evidence>
<evidence type="ECO:0000256" key="9">
    <source>
        <dbReference type="ARBA" id="ARBA00023136"/>
    </source>
</evidence>
<dbReference type="GO" id="GO:0005743">
    <property type="term" value="C:mitochondrial inner membrane"/>
    <property type="evidence" value="ECO:0007669"/>
    <property type="project" value="UniProtKB-SubCell"/>
</dbReference>
<reference evidence="13 14" key="1">
    <citation type="submission" date="2018-10" db="EMBL/GenBank/DDBJ databases">
        <title>Improved assembly of the deer mouse Peromyscus maniculatus genome.</title>
        <authorList>
            <person name="Lassance J.-M."/>
            <person name="Hoekstra H.E."/>
        </authorList>
    </citation>
    <scope>NUCLEOTIDE SEQUENCE [LARGE SCALE GENOMIC DNA]</scope>
</reference>
<reference evidence="13" key="3">
    <citation type="submission" date="2025-09" db="UniProtKB">
        <authorList>
            <consortium name="Ensembl"/>
        </authorList>
    </citation>
    <scope>IDENTIFICATION</scope>
</reference>
<evidence type="ECO:0000256" key="11">
    <source>
        <dbReference type="ARBA" id="ARBA00041121"/>
    </source>
</evidence>
<evidence type="ECO:0000256" key="12">
    <source>
        <dbReference type="SAM" id="Phobius"/>
    </source>
</evidence>
<organism evidence="13 14">
    <name type="scientific">Peromyscus maniculatus bairdii</name>
    <name type="common">Prairie deer mouse</name>
    <dbReference type="NCBI Taxonomy" id="230844"/>
    <lineage>
        <taxon>Eukaryota</taxon>
        <taxon>Metazoa</taxon>
        <taxon>Chordata</taxon>
        <taxon>Craniata</taxon>
        <taxon>Vertebrata</taxon>
        <taxon>Euteleostomi</taxon>
        <taxon>Mammalia</taxon>
        <taxon>Eutheria</taxon>
        <taxon>Euarchontoglires</taxon>
        <taxon>Glires</taxon>
        <taxon>Rodentia</taxon>
        <taxon>Myomorpha</taxon>
        <taxon>Muroidea</taxon>
        <taxon>Cricetidae</taxon>
        <taxon>Neotominae</taxon>
        <taxon>Peromyscus</taxon>
    </lineage>
</organism>
<keyword evidence="14" id="KW-1185">Reference proteome</keyword>
<evidence type="ECO:0000256" key="5">
    <source>
        <dbReference type="ARBA" id="ARBA00022792"/>
    </source>
</evidence>
<evidence type="ECO:0000256" key="6">
    <source>
        <dbReference type="ARBA" id="ARBA00022982"/>
    </source>
</evidence>
<accession>A0A8C8W227</accession>
<comment type="subcellular location">
    <subcellularLocation>
        <location evidence="1">Mitochondrion inner membrane</location>
        <topology evidence="1">Single-pass membrane protein</topology>
    </subcellularLocation>
</comment>
<sequence>IHATLDYQLGWAKKRPSLIPLCEFVGAGGTGAACYVALFNPRVRWDRKNKSLGTNWDPREQCKFCLVNVDHSKLMKVPTATPQISPLTCL</sequence>
<evidence type="ECO:0000256" key="7">
    <source>
        <dbReference type="ARBA" id="ARBA00022989"/>
    </source>
</evidence>
<evidence type="ECO:0000256" key="2">
    <source>
        <dbReference type="ARBA" id="ARBA00022448"/>
    </source>
</evidence>
<reference evidence="13" key="2">
    <citation type="submission" date="2025-08" db="UniProtKB">
        <authorList>
            <consortium name="Ensembl"/>
        </authorList>
    </citation>
    <scope>IDENTIFICATION</scope>
</reference>
<keyword evidence="3" id="KW-0679">Respiratory chain</keyword>
<evidence type="ECO:0000256" key="10">
    <source>
        <dbReference type="ARBA" id="ARBA00038186"/>
    </source>
</evidence>
<dbReference type="AlphaFoldDB" id="A0A8C8W227"/>